<dbReference type="SUPFAM" id="SSF100920">
    <property type="entry name" value="Heat shock protein 70kD (HSP70), peptide-binding domain"/>
    <property type="match status" value="1"/>
</dbReference>
<dbReference type="Gene3D" id="2.60.34.10">
    <property type="entry name" value="Substrate Binding Domain Of DNAk, Chain A, domain 1"/>
    <property type="match status" value="1"/>
</dbReference>
<dbReference type="Gene3D" id="3.30.420.40">
    <property type="match status" value="2"/>
</dbReference>
<reference evidence="5 6" key="1">
    <citation type="submission" date="2014-02" db="EMBL/GenBank/DDBJ databases">
        <title>The genome sequence of the entomopathogenic fungus Metarhizium robertsii ARSEF 2575.</title>
        <authorList>
            <person name="Giuliano Garisto Donzelli B."/>
            <person name="Roe B.A."/>
            <person name="Macmil S.L."/>
            <person name="Krasnoff S.B."/>
            <person name="Gibson D.M."/>
        </authorList>
    </citation>
    <scope>NUCLEOTIDE SEQUENCE [LARGE SCALE GENOMIC DNA]</scope>
    <source>
        <strain evidence="5 6">ARSEF 2575</strain>
    </source>
</reference>
<evidence type="ECO:0000256" key="3">
    <source>
        <dbReference type="ARBA" id="ARBA00022840"/>
    </source>
</evidence>
<comment type="similarity">
    <text evidence="1">Belongs to the heat shock protein 70 family.</text>
</comment>
<accession>A0A014P1E0</accession>
<evidence type="ECO:0000256" key="2">
    <source>
        <dbReference type="ARBA" id="ARBA00022741"/>
    </source>
</evidence>
<dbReference type="InterPro" id="IPR043129">
    <property type="entry name" value="ATPase_NBD"/>
</dbReference>
<feature type="compositionally biased region" description="Basic residues" evidence="4">
    <location>
        <begin position="480"/>
        <end position="489"/>
    </location>
</feature>
<keyword evidence="2" id="KW-0547">Nucleotide-binding</keyword>
<dbReference type="Gene3D" id="3.90.640.10">
    <property type="entry name" value="Actin, Chain A, domain 4"/>
    <property type="match status" value="1"/>
</dbReference>
<dbReference type="Pfam" id="PF00012">
    <property type="entry name" value="HSP70"/>
    <property type="match status" value="1"/>
</dbReference>
<dbReference type="AlphaFoldDB" id="A0A014P1E0"/>
<comment type="caution">
    <text evidence="5">The sequence shown here is derived from an EMBL/GenBank/DDBJ whole genome shotgun (WGS) entry which is preliminary data.</text>
</comment>
<dbReference type="GO" id="GO:0140662">
    <property type="term" value="F:ATP-dependent protein folding chaperone"/>
    <property type="evidence" value="ECO:0007669"/>
    <property type="project" value="InterPro"/>
</dbReference>
<dbReference type="FunFam" id="3.30.420.40:FF:000028">
    <property type="entry name" value="heat shock 70 kDa protein-like"/>
    <property type="match status" value="1"/>
</dbReference>
<name>A0A014P1E0_9HYPO</name>
<dbReference type="InterPro" id="IPR029047">
    <property type="entry name" value="HSP70_peptide-bd_sf"/>
</dbReference>
<sequence length="489" mass="54299">MEEGKTEPRVVIHDYDKRTFPSTFSIRGDIWKVGEHDITNHPDHVQFIHDVKRILGRNSRDGRLEADIKKWNLPFELDDDGNPFCRVGNEQVRACEFVALLLLRAQKIVEDATGKRVTSCVITVPAYFTDSQRRATHDAATIAGMEVLRIMNEPTAVAVAQLREGDNNGKFLIIDAGGGTSDCSKVNLSTSHGKKTFVVEATSGDNALGGHDFLHVLTKLLENKVDTVPYNELMGLCELAKKQHDDPIVIQVRGKPYNITQAKFKTALQPYLQRVGKLIKEALEGDTPKAVILAGGCSCLRPFEDFVDRVLNDTKFLPRRPAAEVVAEGAAIVAKSKNIVVTEVLSRSLGINTQHKDSQRDDVMEVVLKRNTPLPASYTMAFTAIHEKETEIRLYEGEHRKSSENNLLGVFGIAVSAGQEIKVTISATRDAKVHIKAITAQKSEELTVKRKGSELTDSELQTMGQKARQRLASGEVSRVMTRKRKKGRR</sequence>
<organism evidence="5 6">
    <name type="scientific">Metarhizium robertsii</name>
    <dbReference type="NCBI Taxonomy" id="568076"/>
    <lineage>
        <taxon>Eukaryota</taxon>
        <taxon>Fungi</taxon>
        <taxon>Dikarya</taxon>
        <taxon>Ascomycota</taxon>
        <taxon>Pezizomycotina</taxon>
        <taxon>Sordariomycetes</taxon>
        <taxon>Hypocreomycetidae</taxon>
        <taxon>Hypocreales</taxon>
        <taxon>Clavicipitaceae</taxon>
        <taxon>Metarhizium</taxon>
    </lineage>
</organism>
<protein>
    <submittedName>
        <fullName evidence="5">Hsp70 family protein</fullName>
    </submittedName>
</protein>
<evidence type="ECO:0000313" key="6">
    <source>
        <dbReference type="Proteomes" id="UP000030151"/>
    </source>
</evidence>
<evidence type="ECO:0000256" key="4">
    <source>
        <dbReference type="SAM" id="MobiDB-lite"/>
    </source>
</evidence>
<keyword evidence="3" id="KW-0067">ATP-binding</keyword>
<gene>
    <name evidence="5" type="ORF">X797_011858</name>
</gene>
<dbReference type="PANTHER" id="PTHR19375">
    <property type="entry name" value="HEAT SHOCK PROTEIN 70KDA"/>
    <property type="match status" value="1"/>
</dbReference>
<dbReference type="PRINTS" id="PR00301">
    <property type="entry name" value="HEATSHOCK70"/>
</dbReference>
<proteinExistence type="inferred from homology"/>
<feature type="region of interest" description="Disordered" evidence="4">
    <location>
        <begin position="449"/>
        <end position="489"/>
    </location>
</feature>
<evidence type="ECO:0000256" key="1">
    <source>
        <dbReference type="ARBA" id="ARBA00007381"/>
    </source>
</evidence>
<dbReference type="Proteomes" id="UP000030151">
    <property type="component" value="Unassembled WGS sequence"/>
</dbReference>
<evidence type="ECO:0000313" key="5">
    <source>
        <dbReference type="EMBL" id="EXU95056.1"/>
    </source>
</evidence>
<dbReference type="InterPro" id="IPR013126">
    <property type="entry name" value="Hsp_70_fam"/>
</dbReference>
<dbReference type="SUPFAM" id="SSF53067">
    <property type="entry name" value="Actin-like ATPase domain"/>
    <property type="match status" value="2"/>
</dbReference>
<dbReference type="EMBL" id="JELW01000107">
    <property type="protein sequence ID" value="EXU95056.1"/>
    <property type="molecule type" value="Genomic_DNA"/>
</dbReference>
<dbReference type="GO" id="GO:0005524">
    <property type="term" value="F:ATP binding"/>
    <property type="evidence" value="ECO:0007669"/>
    <property type="project" value="UniProtKB-KW"/>
</dbReference>
<dbReference type="HOGENOM" id="CLU_005965_0_1_1"/>